<dbReference type="AlphaFoldDB" id="A0A383E6Y2"/>
<sequence>MSSVVEVAGIETAPPKYLQIYEIIYYYLYSKNTNGTVLSYYAH</sequence>
<proteinExistence type="predicted"/>
<evidence type="ECO:0000313" key="1">
    <source>
        <dbReference type="EMBL" id="SVE52193.1"/>
    </source>
</evidence>
<organism evidence="1">
    <name type="scientific">marine metagenome</name>
    <dbReference type="NCBI Taxonomy" id="408172"/>
    <lineage>
        <taxon>unclassified sequences</taxon>
        <taxon>metagenomes</taxon>
        <taxon>ecological metagenomes</taxon>
    </lineage>
</organism>
<reference evidence="1" key="1">
    <citation type="submission" date="2018-05" db="EMBL/GenBank/DDBJ databases">
        <authorList>
            <person name="Lanie J.A."/>
            <person name="Ng W.-L."/>
            <person name="Kazmierczak K.M."/>
            <person name="Andrzejewski T.M."/>
            <person name="Davidsen T.M."/>
            <person name="Wayne K.J."/>
            <person name="Tettelin H."/>
            <person name="Glass J.I."/>
            <person name="Rusch D."/>
            <person name="Podicherti R."/>
            <person name="Tsui H.-C.T."/>
            <person name="Winkler M.E."/>
        </authorList>
    </citation>
    <scope>NUCLEOTIDE SEQUENCE</scope>
</reference>
<accession>A0A383E6Y2</accession>
<dbReference type="EMBL" id="UINC01223130">
    <property type="protein sequence ID" value="SVE52193.1"/>
    <property type="molecule type" value="Genomic_DNA"/>
</dbReference>
<feature type="non-terminal residue" evidence="1">
    <location>
        <position position="43"/>
    </location>
</feature>
<gene>
    <name evidence="1" type="ORF">METZ01_LOCUS505047</name>
</gene>
<name>A0A383E6Y2_9ZZZZ</name>
<protein>
    <submittedName>
        <fullName evidence="1">Uncharacterized protein</fullName>
    </submittedName>
</protein>